<dbReference type="EMBL" id="DXGC01000017">
    <property type="protein sequence ID" value="HIW90447.1"/>
    <property type="molecule type" value="Genomic_DNA"/>
</dbReference>
<name>A0A9D1UJW8_9CORY</name>
<dbReference type="AlphaFoldDB" id="A0A9D1UJW8"/>
<evidence type="ECO:0000313" key="1">
    <source>
        <dbReference type="EMBL" id="HIW90447.1"/>
    </source>
</evidence>
<comment type="caution">
    <text evidence="1">The sequence shown here is derived from an EMBL/GenBank/DDBJ whole genome shotgun (WGS) entry which is preliminary data.</text>
</comment>
<accession>A0A9D1UJW8</accession>
<reference evidence="1" key="1">
    <citation type="journal article" date="2021" name="PeerJ">
        <title>Extensive microbial diversity within the chicken gut microbiome revealed by metagenomics and culture.</title>
        <authorList>
            <person name="Gilroy R."/>
            <person name="Ravi A."/>
            <person name="Getino M."/>
            <person name="Pursley I."/>
            <person name="Horton D.L."/>
            <person name="Alikhan N.F."/>
            <person name="Baker D."/>
            <person name="Gharbi K."/>
            <person name="Hall N."/>
            <person name="Watson M."/>
            <person name="Adriaenssens E.M."/>
            <person name="Foster-Nyarko E."/>
            <person name="Jarju S."/>
            <person name="Secka A."/>
            <person name="Antonio M."/>
            <person name="Oren A."/>
            <person name="Chaudhuri R.R."/>
            <person name="La Ragione R."/>
            <person name="Hildebrand F."/>
            <person name="Pallen M.J."/>
        </authorList>
    </citation>
    <scope>NUCLEOTIDE SEQUENCE</scope>
    <source>
        <strain evidence="1">CHK32-1732</strain>
    </source>
</reference>
<dbReference type="Proteomes" id="UP000824190">
    <property type="component" value="Unassembled WGS sequence"/>
</dbReference>
<proteinExistence type="predicted"/>
<evidence type="ECO:0000313" key="2">
    <source>
        <dbReference type="Proteomes" id="UP000824190"/>
    </source>
</evidence>
<organism evidence="1 2">
    <name type="scientific">Candidatus Corynebacterium avicola</name>
    <dbReference type="NCBI Taxonomy" id="2838527"/>
    <lineage>
        <taxon>Bacteria</taxon>
        <taxon>Bacillati</taxon>
        <taxon>Actinomycetota</taxon>
        <taxon>Actinomycetes</taxon>
        <taxon>Mycobacteriales</taxon>
        <taxon>Corynebacteriaceae</taxon>
        <taxon>Corynebacterium</taxon>
    </lineage>
</organism>
<reference evidence="1" key="2">
    <citation type="submission" date="2021-04" db="EMBL/GenBank/DDBJ databases">
        <authorList>
            <person name="Gilroy R."/>
        </authorList>
    </citation>
    <scope>NUCLEOTIDE SEQUENCE</scope>
    <source>
        <strain evidence="1">CHK32-1732</strain>
    </source>
</reference>
<sequence>MSNQLKQHGEVLLIVDQPNTIGALPVAVARTNGCGVAYLHDLRCVRPPTCTTDGMLLLHPA</sequence>
<gene>
    <name evidence="1" type="ORF">H9870_02100</name>
</gene>
<protein>
    <submittedName>
        <fullName evidence="1">Uncharacterized protein</fullName>
    </submittedName>
</protein>